<feature type="region of interest" description="Disordered" evidence="1">
    <location>
        <begin position="498"/>
        <end position="533"/>
    </location>
</feature>
<comment type="caution">
    <text evidence="3">The sequence shown here is derived from an EMBL/GenBank/DDBJ whole genome shotgun (WGS) entry which is preliminary data.</text>
</comment>
<evidence type="ECO:0000259" key="2">
    <source>
        <dbReference type="PROSITE" id="PS50011"/>
    </source>
</evidence>
<dbReference type="InterPro" id="IPR000719">
    <property type="entry name" value="Prot_kinase_dom"/>
</dbReference>
<dbReference type="Proteomes" id="UP000782241">
    <property type="component" value="Unassembled WGS sequence"/>
</dbReference>
<dbReference type="Gene3D" id="1.10.510.10">
    <property type="entry name" value="Transferase(Phosphotransferase) domain 1"/>
    <property type="match status" value="1"/>
</dbReference>
<dbReference type="GO" id="GO:0004672">
    <property type="term" value="F:protein kinase activity"/>
    <property type="evidence" value="ECO:0007669"/>
    <property type="project" value="InterPro"/>
</dbReference>
<dbReference type="GO" id="GO:0005524">
    <property type="term" value="F:ATP binding"/>
    <property type="evidence" value="ECO:0007669"/>
    <property type="project" value="InterPro"/>
</dbReference>
<protein>
    <recommendedName>
        <fullName evidence="2">Protein kinase domain-containing protein</fullName>
    </recommendedName>
</protein>
<sequence>MASPNAYPSQPRDERNEDFFQFVRRKSQMGSDGDGNKLPFISPAETEAWWRKRGEDRIPRALDRSIPARPSTILTGYITIFSILVYIRRTHWIPLFIRQGFQDTQLPVLDPGLFGDDPTQMNMMRDFCSNQWRFCPVIFSNSFPFDQRTIDARQILPIRSEETIGSKAQNSKTLIRVVTLHDGCYDTSWSPSGTIVFKVYNKEVLRRSWTQEFNAFVSIDSCEHIVQYLGSFEQNHRYFIMLEHAGGGSLQHLFSQDVRPTTFEQCMYFWRGLMGLTKAINTIQNLGGGPHTQRTGFAHRDINPANILVFPGENEMFSSGFKMKLADFDTATSIHRIADQPFTHQDNDGNRTYCAPEASRTYEEEERDVKQVHVASDVWSLGCVVSDSIIWVSGGMAALKSALSDRSTEIKKFHSAIIGSGHEQGFHNGSIVLNCVLKAHQTALENLQGVPSLSKGVCRLVEVGMLVPIEDRNEPMALWNKFDRMYTHIANCTLQSPVAGPSSSPINGKKYRNMVPNQTPRTPTKQTNLTTNDWDENHHSPLDAGRPISKQWVPQSPHDFSTPLHQAIEAHSDENRVALQNPRIHATGNGAQSSISHRYSVNSTVGQNGFHSPISAQGTPLERVASSFLSPSPTPTKPTKPTSMYGTTTVDDAFRHRRNDGRRENLDGYTKFRRRIAPRHFIILIDDSESMRIMFREVLKVVEILVWLVKDFDSLGVDIRFASNLIKRHTRTFPRPSTDRIMASVRQWFERNEADKYCNMKYLLNKVFADDKIVSPRYPTSVLVLTDGVWEGGPIQDIGVEKSISQVIEQMDEKGVSDTDFTFQFVRFGNDPDGLARLKYLDDEAVFESSKRHKVDIVDSKSSAANVWAILTGAVSEINDKDDEV</sequence>
<dbReference type="SUPFAM" id="SSF56112">
    <property type="entry name" value="Protein kinase-like (PK-like)"/>
    <property type="match status" value="1"/>
</dbReference>
<dbReference type="PROSITE" id="PS50011">
    <property type="entry name" value="PROTEIN_KINASE_DOM"/>
    <property type="match status" value="1"/>
</dbReference>
<dbReference type="SUPFAM" id="SSF53300">
    <property type="entry name" value="vWA-like"/>
    <property type="match status" value="1"/>
</dbReference>
<name>A0A9P7H0D6_9HYPO</name>
<proteinExistence type="predicted"/>
<evidence type="ECO:0000313" key="3">
    <source>
        <dbReference type="EMBL" id="KAG5660422.1"/>
    </source>
</evidence>
<accession>A0A9P7H0D6</accession>
<gene>
    <name evidence="3" type="ORF">KAF25_003028</name>
</gene>
<keyword evidence="4" id="KW-1185">Reference proteome</keyword>
<dbReference type="InterPro" id="IPR036465">
    <property type="entry name" value="vWFA_dom_sf"/>
</dbReference>
<dbReference type="SMART" id="SM00220">
    <property type="entry name" value="S_TKc"/>
    <property type="match status" value="1"/>
</dbReference>
<dbReference type="EMBL" id="JAGPUO010000009">
    <property type="protein sequence ID" value="KAG5660422.1"/>
    <property type="molecule type" value="Genomic_DNA"/>
</dbReference>
<dbReference type="InterPro" id="IPR052751">
    <property type="entry name" value="Plant_MAPKKK"/>
</dbReference>
<feature type="domain" description="Protein kinase" evidence="2">
    <location>
        <begin position="158"/>
        <end position="487"/>
    </location>
</feature>
<evidence type="ECO:0000313" key="4">
    <source>
        <dbReference type="Proteomes" id="UP000782241"/>
    </source>
</evidence>
<feature type="region of interest" description="Disordered" evidence="1">
    <location>
        <begin position="627"/>
        <end position="647"/>
    </location>
</feature>
<dbReference type="PANTHER" id="PTHR48011">
    <property type="entry name" value="CCR4-NOT TRANSCRIPTIONAL COMPLEX SUBUNIT CAF120-RELATED"/>
    <property type="match status" value="1"/>
</dbReference>
<evidence type="ECO:0000256" key="1">
    <source>
        <dbReference type="SAM" id="MobiDB-lite"/>
    </source>
</evidence>
<dbReference type="InterPro" id="IPR011009">
    <property type="entry name" value="Kinase-like_dom_sf"/>
</dbReference>
<dbReference type="CDD" id="cd00180">
    <property type="entry name" value="PKc"/>
    <property type="match status" value="1"/>
</dbReference>
<reference evidence="3" key="1">
    <citation type="submission" date="2021-04" db="EMBL/GenBank/DDBJ databases">
        <title>Draft genome of Fusarium avenaceum strain F156N33, isolated from an atmospheric sample in Virginia.</title>
        <authorList>
            <person name="Yang S."/>
            <person name="Vinatzer B.A."/>
            <person name="Coleman J."/>
        </authorList>
    </citation>
    <scope>NUCLEOTIDE SEQUENCE</scope>
    <source>
        <strain evidence="3">F156N33</strain>
    </source>
</reference>
<dbReference type="AlphaFoldDB" id="A0A9P7H0D6"/>
<dbReference type="Pfam" id="PF00069">
    <property type="entry name" value="Pkinase"/>
    <property type="match status" value="1"/>
</dbReference>
<dbReference type="GO" id="GO:0007165">
    <property type="term" value="P:signal transduction"/>
    <property type="evidence" value="ECO:0007669"/>
    <property type="project" value="TreeGrafter"/>
</dbReference>
<dbReference type="PANTHER" id="PTHR48011:SF18">
    <property type="entry name" value="MITOGEN-ACTIVATED PROTEIN KINASE KINASE KINASE 19-RELATED"/>
    <property type="match status" value="1"/>
</dbReference>
<feature type="compositionally biased region" description="Polar residues" evidence="1">
    <location>
        <begin position="515"/>
        <end position="532"/>
    </location>
</feature>
<organism evidence="3 4">
    <name type="scientific">Fusarium avenaceum</name>
    <dbReference type="NCBI Taxonomy" id="40199"/>
    <lineage>
        <taxon>Eukaryota</taxon>
        <taxon>Fungi</taxon>
        <taxon>Dikarya</taxon>
        <taxon>Ascomycota</taxon>
        <taxon>Pezizomycotina</taxon>
        <taxon>Sordariomycetes</taxon>
        <taxon>Hypocreomycetidae</taxon>
        <taxon>Hypocreales</taxon>
        <taxon>Nectriaceae</taxon>
        <taxon>Fusarium</taxon>
        <taxon>Fusarium tricinctum species complex</taxon>
    </lineage>
</organism>